<protein>
    <submittedName>
        <fullName evidence="1">Uncharacterized protein</fullName>
    </submittedName>
</protein>
<sequence length="75" mass="8638">MFTPQFASIPVEAIQKIGELSESNTEHFETLQAEVNSLVCHTNTLNRHFNTLNQVVFKIEMILLDLKERSQGHLR</sequence>
<evidence type="ECO:0000313" key="1">
    <source>
        <dbReference type="EMBL" id="PKA55917.1"/>
    </source>
</evidence>
<dbReference type="Proteomes" id="UP000236161">
    <property type="component" value="Unassembled WGS sequence"/>
</dbReference>
<dbReference type="EMBL" id="KZ451976">
    <property type="protein sequence ID" value="PKA55917.1"/>
    <property type="molecule type" value="Genomic_DNA"/>
</dbReference>
<dbReference type="AlphaFoldDB" id="A0A2I0AK48"/>
<proteinExistence type="predicted"/>
<keyword evidence="2" id="KW-1185">Reference proteome</keyword>
<evidence type="ECO:0000313" key="2">
    <source>
        <dbReference type="Proteomes" id="UP000236161"/>
    </source>
</evidence>
<reference evidence="1 2" key="1">
    <citation type="journal article" date="2017" name="Nature">
        <title>The Apostasia genome and the evolution of orchids.</title>
        <authorList>
            <person name="Zhang G.Q."/>
            <person name="Liu K.W."/>
            <person name="Li Z."/>
            <person name="Lohaus R."/>
            <person name="Hsiao Y.Y."/>
            <person name="Niu S.C."/>
            <person name="Wang J.Y."/>
            <person name="Lin Y.C."/>
            <person name="Xu Q."/>
            <person name="Chen L.J."/>
            <person name="Yoshida K."/>
            <person name="Fujiwara S."/>
            <person name="Wang Z.W."/>
            <person name="Zhang Y.Q."/>
            <person name="Mitsuda N."/>
            <person name="Wang M."/>
            <person name="Liu G.H."/>
            <person name="Pecoraro L."/>
            <person name="Huang H.X."/>
            <person name="Xiao X.J."/>
            <person name="Lin M."/>
            <person name="Wu X.Y."/>
            <person name="Wu W.L."/>
            <person name="Chen Y.Y."/>
            <person name="Chang S.B."/>
            <person name="Sakamoto S."/>
            <person name="Ohme-Takagi M."/>
            <person name="Yagi M."/>
            <person name="Zeng S.J."/>
            <person name="Shen C.Y."/>
            <person name="Yeh C.M."/>
            <person name="Luo Y.B."/>
            <person name="Tsai W.C."/>
            <person name="Van de Peer Y."/>
            <person name="Liu Z.J."/>
        </authorList>
    </citation>
    <scope>NUCLEOTIDE SEQUENCE [LARGE SCALE GENOMIC DNA]</scope>
    <source>
        <strain evidence="2">cv. Shenzhen</strain>
        <tissue evidence="1">Stem</tissue>
    </source>
</reference>
<accession>A0A2I0AK48</accession>
<name>A0A2I0AK48_9ASPA</name>
<gene>
    <name evidence="1" type="ORF">AXF42_Ash014589</name>
</gene>
<organism evidence="1 2">
    <name type="scientific">Apostasia shenzhenica</name>
    <dbReference type="NCBI Taxonomy" id="1088818"/>
    <lineage>
        <taxon>Eukaryota</taxon>
        <taxon>Viridiplantae</taxon>
        <taxon>Streptophyta</taxon>
        <taxon>Embryophyta</taxon>
        <taxon>Tracheophyta</taxon>
        <taxon>Spermatophyta</taxon>
        <taxon>Magnoliopsida</taxon>
        <taxon>Liliopsida</taxon>
        <taxon>Asparagales</taxon>
        <taxon>Orchidaceae</taxon>
        <taxon>Apostasioideae</taxon>
        <taxon>Apostasia</taxon>
    </lineage>
</organism>